<feature type="transmembrane region" description="Helical" evidence="10">
    <location>
        <begin position="771"/>
        <end position="788"/>
    </location>
</feature>
<dbReference type="InterPro" id="IPR010929">
    <property type="entry name" value="PDR_CDR_ABC"/>
</dbReference>
<dbReference type="SUPFAM" id="SSF52540">
    <property type="entry name" value="P-loop containing nucleoside triphosphate hydrolases"/>
    <property type="match status" value="2"/>
</dbReference>
<dbReference type="InterPro" id="IPR013525">
    <property type="entry name" value="ABC2_TM"/>
</dbReference>
<keyword evidence="8 10" id="KW-0472">Membrane</keyword>
<dbReference type="InterPro" id="IPR017871">
    <property type="entry name" value="ABC_transporter-like_CS"/>
</dbReference>
<dbReference type="InterPro" id="IPR043926">
    <property type="entry name" value="ABCG_dom"/>
</dbReference>
<feature type="transmembrane region" description="Helical" evidence="10">
    <location>
        <begin position="1459"/>
        <end position="1478"/>
    </location>
</feature>
<dbReference type="PROSITE" id="PS50893">
    <property type="entry name" value="ABC_TRANSPORTER_2"/>
    <property type="match status" value="2"/>
</dbReference>
<dbReference type="SMART" id="SM00382">
    <property type="entry name" value="AAA"/>
    <property type="match status" value="2"/>
</dbReference>
<feature type="transmembrane region" description="Helical" evidence="10">
    <location>
        <begin position="1306"/>
        <end position="1329"/>
    </location>
</feature>
<feature type="transmembrane region" description="Helical" evidence="10">
    <location>
        <begin position="590"/>
        <end position="623"/>
    </location>
</feature>
<dbReference type="Pfam" id="PF01061">
    <property type="entry name" value="ABC2_membrane"/>
    <property type="match status" value="2"/>
</dbReference>
<feature type="region of interest" description="Disordered" evidence="9">
    <location>
        <begin position="1"/>
        <end position="32"/>
    </location>
</feature>
<evidence type="ECO:0000256" key="10">
    <source>
        <dbReference type="SAM" id="Phobius"/>
    </source>
</evidence>
<keyword evidence="3" id="KW-0813">Transport</keyword>
<sequence>MSTRSSLSSDSSSEASETQERIHAIQTPGLDQAQQEYFGNDDRHADIIRTFTRDEDRPALAHLASLLTRGETRRTRESATRQGTLERKDTLAGIEEDDPVLDPGSSQFDFYKWVRMFMHQMETDGIKHRRAGFSFKNLTVTGTGSSIHLQEDLSDVYMAPVRIFEKSGNKQEKKILRDFNGVLKHGEMLIVLGKPGSGCTTFLKTMTGETRGLNVAKESVVHYNGIPQDIYKKELRGDVTYNAETDQHFPHLTVGETLEFAAKARTPSNRVRGLSRNDFAKHVTQVVMTIFGLSHTYNTKVGNDYVRGVSGGERKRVSIAEMALSGSPICCWDNSTRGLDAATALEFTKALRIMANIGGATQAVAIYQASQAIYDLFDKAIVLYEGRQIYYGPAGEARAYFEAMGYHCPARQTTGDFLTSVTNPSERRAKEGFEDKVPRTPDEFEKYWRASENCKRGLAEMEEHEGDYPIGADGTIGTFRDAQHEAQAKHVRRKSPYMISIPMQIKLCTTRAYQRLWNDKTSTITIIGSQIIMSLIIGSIFYGTPNSTAAFFSKGSILFFAILLAGLNAITEINGLYEQRPIVERHVNFAFYHAFSEAIAGIVSDIPIKFITSVFFNIILYFLGGLDYDAGKFFFFYLITFMTGLVMSAIFRTLAAATKNIATALAIAGVMILAIVVYTGFTIQRKYMHPWFKWISWINPVAYGYECILASQVHGVRYDCSTLVPPYGVDVGPNNFACAVQGAVAGETTVSGDAWMNTQYGYSFSHVWRNFGFLVAFLLFFWAVYIAATELNFASASSGEFLIFRRGHVPSYLTDSPDEENPQAVEAKQIQSVSSDDKTKDDEALNAIPAQKDIFTWRDVVYDIEIKGEPRRLLDHVSGWVKPGTLTALMGVSGAGKTTLLDVLAQRTTMGVITGDMLVNGKPLDASFQRKTGYVQQQDLHLETTTVREALRFSAMLRQPKSTPKEEKLAYVEDVIKMLHMEDFSEAVVGNPGSGLNVEQRKLLTIGVELAAKPALLLFLDEPTSGLDSQSSWGIVAFLRTLADNGQAVLATIHQPSAILFQEFDRLLFLAKGGKTVYFGDIGHNSRTLLDYFEGNGARSCGSEENPAEFMLETVGAGPGGKPTADWPAIWKESPQSKGVQEELDRIHAEKAKEPPAGDSNTNAEFAMPLSAQIKETVYRVFQQYWRTPGYVMGKIILCVASSLFVGFSFFQPADSSTGLQNSLFSLFMLVTTFSTLVQQIMPRFVLQRSLYEVRERPSKAYSWSAFLIANIIVEIPYQIIVAILVWACLYFPVFGTNQSSERQGLFLLFSIQFQIFTSTFAHMLIAALPDAETAGNIATTLFSLMLTFNGVLQPPSALPGFWLFMWRVSPLTYIVGGLAATTISGRQVTCSQDELAIFDAPNGQTCGQYLEQYLTQAPGQLYNPDATNGCEYCSLSNGDQFLAASSIYYDQRWRNFGIGWAYIGFNIMAAIALYWFFRVRKRGGGGGAKATLGKVFWYIGRAGWYVRHMFVRHGEGYKEDEKRKGVNDKIF</sequence>
<feature type="compositionally biased region" description="Low complexity" evidence="9">
    <location>
        <begin position="1"/>
        <end position="16"/>
    </location>
</feature>
<evidence type="ECO:0000256" key="1">
    <source>
        <dbReference type="ARBA" id="ARBA00004141"/>
    </source>
</evidence>
<evidence type="ECO:0000259" key="11">
    <source>
        <dbReference type="PROSITE" id="PS50893"/>
    </source>
</evidence>
<dbReference type="VEuPathDB" id="FungiDB:AB675_8207"/>
<dbReference type="GeneID" id="28740517"/>
<evidence type="ECO:0000256" key="8">
    <source>
        <dbReference type="ARBA" id="ARBA00023136"/>
    </source>
</evidence>
<comment type="subcellular location">
    <subcellularLocation>
        <location evidence="1">Membrane</location>
        <topology evidence="1">Multi-pass membrane protein</topology>
    </subcellularLocation>
</comment>
<gene>
    <name evidence="12" type="ORF">AB675_8207</name>
</gene>
<dbReference type="InterPro" id="IPR003593">
    <property type="entry name" value="AAA+_ATPase"/>
</dbReference>
<protein>
    <submittedName>
        <fullName evidence="12">ABC transporter CDR4</fullName>
    </submittedName>
</protein>
<evidence type="ECO:0000256" key="3">
    <source>
        <dbReference type="ARBA" id="ARBA00022448"/>
    </source>
</evidence>
<dbReference type="Pfam" id="PF14510">
    <property type="entry name" value="ABC_trans_N"/>
    <property type="match status" value="1"/>
</dbReference>
<name>A0A0N1P028_9EURO</name>
<feature type="transmembrane region" description="Helical" evidence="10">
    <location>
        <begin position="551"/>
        <end position="570"/>
    </location>
</feature>
<evidence type="ECO:0000256" key="4">
    <source>
        <dbReference type="ARBA" id="ARBA00022692"/>
    </source>
</evidence>
<keyword evidence="7 10" id="KW-1133">Transmembrane helix</keyword>
<feature type="domain" description="ABC transporter" evidence="11">
    <location>
        <begin position="151"/>
        <end position="410"/>
    </location>
</feature>
<dbReference type="InterPro" id="IPR034001">
    <property type="entry name" value="ABCG_PDR_1"/>
</dbReference>
<dbReference type="InterPro" id="IPR003439">
    <property type="entry name" value="ABC_transporter-like_ATP-bd"/>
</dbReference>
<organism evidence="12 13">
    <name type="scientific">Cyphellophora attinorum</name>
    <dbReference type="NCBI Taxonomy" id="1664694"/>
    <lineage>
        <taxon>Eukaryota</taxon>
        <taxon>Fungi</taxon>
        <taxon>Dikarya</taxon>
        <taxon>Ascomycota</taxon>
        <taxon>Pezizomycotina</taxon>
        <taxon>Eurotiomycetes</taxon>
        <taxon>Chaetothyriomycetidae</taxon>
        <taxon>Chaetothyriales</taxon>
        <taxon>Cyphellophoraceae</taxon>
        <taxon>Cyphellophora</taxon>
    </lineage>
</organism>
<dbReference type="InterPro" id="IPR034003">
    <property type="entry name" value="ABCG_PDR_2"/>
</dbReference>
<feature type="compositionally biased region" description="Basic and acidic residues" evidence="9">
    <location>
        <begin position="71"/>
        <end position="90"/>
    </location>
</feature>
<dbReference type="OrthoDB" id="245989at2759"/>
<dbReference type="InterPro" id="IPR029481">
    <property type="entry name" value="ABC_trans_N"/>
</dbReference>
<dbReference type="CDD" id="cd03233">
    <property type="entry name" value="ABCG_PDR_domain1"/>
    <property type="match status" value="1"/>
</dbReference>
<dbReference type="Pfam" id="PF06422">
    <property type="entry name" value="PDR_CDR"/>
    <property type="match status" value="2"/>
</dbReference>
<accession>A0A0N1P028</accession>
<keyword evidence="4 10" id="KW-0812">Transmembrane</keyword>
<evidence type="ECO:0000256" key="6">
    <source>
        <dbReference type="ARBA" id="ARBA00022840"/>
    </source>
</evidence>
<dbReference type="EMBL" id="LFJN01000010">
    <property type="protein sequence ID" value="KPI41296.1"/>
    <property type="molecule type" value="Genomic_DNA"/>
</dbReference>
<feature type="transmembrane region" description="Helical" evidence="10">
    <location>
        <begin position="635"/>
        <end position="655"/>
    </location>
</feature>
<feature type="domain" description="ABC transporter" evidence="11">
    <location>
        <begin position="855"/>
        <end position="1097"/>
    </location>
</feature>
<dbReference type="GO" id="GO:0016887">
    <property type="term" value="F:ATP hydrolysis activity"/>
    <property type="evidence" value="ECO:0007669"/>
    <property type="project" value="InterPro"/>
</dbReference>
<evidence type="ECO:0000256" key="9">
    <source>
        <dbReference type="SAM" id="MobiDB-lite"/>
    </source>
</evidence>
<feature type="transmembrane region" description="Helical" evidence="10">
    <location>
        <begin position="1262"/>
        <end position="1294"/>
    </location>
</feature>
<keyword evidence="6" id="KW-0067">ATP-binding</keyword>
<feature type="transmembrane region" description="Helical" evidence="10">
    <location>
        <begin position="524"/>
        <end position="544"/>
    </location>
</feature>
<dbReference type="FunFam" id="3.40.50.300:FF:000054">
    <property type="entry name" value="ABC multidrug transporter atrF"/>
    <property type="match status" value="1"/>
</dbReference>
<feature type="transmembrane region" description="Helical" evidence="10">
    <location>
        <begin position="1190"/>
        <end position="1211"/>
    </location>
</feature>
<dbReference type="GO" id="GO:0005524">
    <property type="term" value="F:ATP binding"/>
    <property type="evidence" value="ECO:0007669"/>
    <property type="project" value="UniProtKB-KW"/>
</dbReference>
<evidence type="ECO:0000256" key="2">
    <source>
        <dbReference type="ARBA" id="ARBA00006012"/>
    </source>
</evidence>
<dbReference type="Pfam" id="PF00005">
    <property type="entry name" value="ABC_tran"/>
    <property type="match status" value="2"/>
</dbReference>
<dbReference type="GO" id="GO:0140359">
    <property type="term" value="F:ABC-type transporter activity"/>
    <property type="evidence" value="ECO:0007669"/>
    <property type="project" value="InterPro"/>
</dbReference>
<keyword evidence="5" id="KW-0547">Nucleotide-binding</keyword>
<dbReference type="PANTHER" id="PTHR19241">
    <property type="entry name" value="ATP-BINDING CASSETTE TRANSPORTER"/>
    <property type="match status" value="1"/>
</dbReference>
<feature type="region of interest" description="Disordered" evidence="9">
    <location>
        <begin position="71"/>
        <end position="98"/>
    </location>
</feature>
<feature type="transmembrane region" description="Helical" evidence="10">
    <location>
        <begin position="1223"/>
        <end position="1242"/>
    </location>
</feature>
<comment type="caution">
    <text evidence="12">The sequence shown here is derived from an EMBL/GenBank/DDBJ whole genome shotgun (WGS) entry which is preliminary data.</text>
</comment>
<keyword evidence="13" id="KW-1185">Reference proteome</keyword>
<dbReference type="InterPro" id="IPR027417">
    <property type="entry name" value="P-loop_NTPase"/>
</dbReference>
<dbReference type="RefSeq" id="XP_018001259.1">
    <property type="nucleotide sequence ID" value="XM_018148637.1"/>
</dbReference>
<dbReference type="Proteomes" id="UP000038010">
    <property type="component" value="Unassembled WGS sequence"/>
</dbReference>
<evidence type="ECO:0000256" key="7">
    <source>
        <dbReference type="ARBA" id="ARBA00022989"/>
    </source>
</evidence>
<dbReference type="PROSITE" id="PS00211">
    <property type="entry name" value="ABC_TRANSPORTER_1"/>
    <property type="match status" value="1"/>
</dbReference>
<evidence type="ECO:0000313" key="13">
    <source>
        <dbReference type="Proteomes" id="UP000038010"/>
    </source>
</evidence>
<dbReference type="GO" id="GO:0016020">
    <property type="term" value="C:membrane"/>
    <property type="evidence" value="ECO:0007669"/>
    <property type="project" value="UniProtKB-SubCell"/>
</dbReference>
<proteinExistence type="inferred from homology"/>
<dbReference type="Gene3D" id="3.40.50.300">
    <property type="entry name" value="P-loop containing nucleotide triphosphate hydrolases"/>
    <property type="match status" value="2"/>
</dbReference>
<feature type="transmembrane region" description="Helical" evidence="10">
    <location>
        <begin position="661"/>
        <end position="683"/>
    </location>
</feature>
<comment type="similarity">
    <text evidence="2">Belongs to the ABC transporter superfamily. ABCG family. PDR (TC 3.A.1.205) subfamily.</text>
</comment>
<reference evidence="12 13" key="1">
    <citation type="submission" date="2015-06" db="EMBL/GenBank/DDBJ databases">
        <title>Draft genome of the ant-associated black yeast Phialophora attae CBS 131958.</title>
        <authorList>
            <person name="Moreno L.F."/>
            <person name="Stielow B.J."/>
            <person name="de Hoog S."/>
            <person name="Vicente V.A."/>
            <person name="Weiss V.A."/>
            <person name="de Vries M."/>
            <person name="Cruz L.M."/>
            <person name="Souza E.M."/>
        </authorList>
    </citation>
    <scope>NUCLEOTIDE SEQUENCE [LARGE SCALE GENOMIC DNA]</scope>
    <source>
        <strain evidence="12 13">CBS 131958</strain>
    </source>
</reference>
<dbReference type="CDD" id="cd03232">
    <property type="entry name" value="ABCG_PDR_domain2"/>
    <property type="match status" value="1"/>
</dbReference>
<evidence type="ECO:0000256" key="5">
    <source>
        <dbReference type="ARBA" id="ARBA00022741"/>
    </source>
</evidence>
<dbReference type="STRING" id="1664694.A0A0N1P028"/>
<dbReference type="Pfam" id="PF19055">
    <property type="entry name" value="ABC2_membrane_7"/>
    <property type="match status" value="1"/>
</dbReference>
<evidence type="ECO:0000313" key="12">
    <source>
        <dbReference type="EMBL" id="KPI41296.1"/>
    </source>
</evidence>